<dbReference type="EMBL" id="MN739178">
    <property type="protein sequence ID" value="QHS92380.1"/>
    <property type="molecule type" value="Genomic_DNA"/>
</dbReference>
<protein>
    <submittedName>
        <fullName evidence="1">Uncharacterized protein</fullName>
    </submittedName>
</protein>
<name>A0A6C0BJZ2_9ZZZZ</name>
<sequence length="48" mass="5618">MKFHAILNSNRKNRFMLLCECPFILTGDLPNETQSLFKIQTAKTVYQI</sequence>
<reference evidence="1" key="1">
    <citation type="journal article" date="2020" name="Nature">
        <title>Giant virus diversity and host interactions through global metagenomics.</title>
        <authorList>
            <person name="Schulz F."/>
            <person name="Roux S."/>
            <person name="Paez-Espino D."/>
            <person name="Jungbluth S."/>
            <person name="Walsh D.A."/>
            <person name="Denef V.J."/>
            <person name="McMahon K.D."/>
            <person name="Konstantinidis K.T."/>
            <person name="Eloe-Fadrosh E.A."/>
            <person name="Kyrpides N.C."/>
            <person name="Woyke T."/>
        </authorList>
    </citation>
    <scope>NUCLEOTIDE SEQUENCE</scope>
    <source>
        <strain evidence="1">GVMAG-M-3300014204-73</strain>
    </source>
</reference>
<organism evidence="1">
    <name type="scientific">viral metagenome</name>
    <dbReference type="NCBI Taxonomy" id="1070528"/>
    <lineage>
        <taxon>unclassified sequences</taxon>
        <taxon>metagenomes</taxon>
        <taxon>organismal metagenomes</taxon>
    </lineage>
</organism>
<evidence type="ECO:0000313" key="1">
    <source>
        <dbReference type="EMBL" id="QHS92380.1"/>
    </source>
</evidence>
<dbReference type="AlphaFoldDB" id="A0A6C0BJZ2"/>
<proteinExistence type="predicted"/>
<accession>A0A6C0BJZ2</accession>